<dbReference type="GO" id="GO:0004664">
    <property type="term" value="F:prephenate dehydratase activity"/>
    <property type="evidence" value="ECO:0007669"/>
    <property type="project" value="UniProtKB-EC"/>
</dbReference>
<dbReference type="PROSITE" id="PS51671">
    <property type="entry name" value="ACT"/>
    <property type="match status" value="1"/>
</dbReference>
<evidence type="ECO:0000256" key="2">
    <source>
        <dbReference type="ARBA" id="ARBA00013147"/>
    </source>
</evidence>
<proteinExistence type="predicted"/>
<keyword evidence="5" id="KW-0057">Aromatic amino acid biosynthesis</keyword>
<evidence type="ECO:0000259" key="9">
    <source>
        <dbReference type="PROSITE" id="PS51171"/>
    </source>
</evidence>
<dbReference type="PROSITE" id="PS51171">
    <property type="entry name" value="PREPHENATE_DEHYDR_3"/>
    <property type="match status" value="1"/>
</dbReference>
<name>A0ABW7CAE2_9CYAN</name>
<dbReference type="InterPro" id="IPR002912">
    <property type="entry name" value="ACT_dom"/>
</dbReference>
<evidence type="ECO:0000313" key="12">
    <source>
        <dbReference type="Proteomes" id="UP001604335"/>
    </source>
</evidence>
<dbReference type="InterPro" id="IPR001086">
    <property type="entry name" value="Preph_deHydtase"/>
</dbReference>
<dbReference type="PIRSF" id="PIRSF001500">
    <property type="entry name" value="Chor_mut_pdt_Ppr"/>
    <property type="match status" value="1"/>
</dbReference>
<reference evidence="12" key="1">
    <citation type="journal article" date="2024" name="Algal Res.">
        <title>Biochemical, toxicological and genomic investigation of a high-biomass producing Limnothrix strain isolated from Italian shallow drinking water reservoir.</title>
        <authorList>
            <person name="Simonazzi M."/>
            <person name="Shishido T.K."/>
            <person name="Delbaje E."/>
            <person name="Wahlsten M."/>
            <person name="Fewer D.P."/>
            <person name="Sivonen K."/>
            <person name="Pezzolesi L."/>
            <person name="Pistocchi R."/>
        </authorList>
    </citation>
    <scope>NUCLEOTIDE SEQUENCE [LARGE SCALE GENOMIC DNA]</scope>
    <source>
        <strain evidence="12">LRLZ20PSL1</strain>
    </source>
</reference>
<dbReference type="NCBIfam" id="NF008865">
    <property type="entry name" value="PRK11898.1"/>
    <property type="match status" value="1"/>
</dbReference>
<keyword evidence="7 11" id="KW-0456">Lyase</keyword>
<dbReference type="PANTHER" id="PTHR21022">
    <property type="entry name" value="PREPHENATE DEHYDRATASE P PROTEIN"/>
    <property type="match status" value="1"/>
</dbReference>
<evidence type="ECO:0000256" key="8">
    <source>
        <dbReference type="ARBA" id="ARBA00047848"/>
    </source>
</evidence>
<sequence>MTDSPHPITIGYLGPAGTYAEAATTGYAQWRSSQEAFLGEFRPYPSIAKTLEAAASGEVPLVVVPVENSIQGSVTTTLDTLWQLEGLHVQQAVLLPIAHVLVTQAPTLKTITTVYSHPQALAQCQRWIETHLPNAKPLPTNSTAEALTNVQEQPQTAAISSERAAQLYDLPVLARDISDCPDNCTRFWVIAREPAHLTGSHTAIAFSTINRPGSLLQPLATLAERDINLCRIESRPSKRGLGDYVFFLDLEAGQQEARTQAALAELRDRVETLKVFGSYDALKLT</sequence>
<evidence type="ECO:0000256" key="7">
    <source>
        <dbReference type="ARBA" id="ARBA00023239"/>
    </source>
</evidence>
<organism evidence="11 12">
    <name type="scientific">Limnothrix redekei LRLZ20PSL1</name>
    <dbReference type="NCBI Taxonomy" id="3112953"/>
    <lineage>
        <taxon>Bacteria</taxon>
        <taxon>Bacillati</taxon>
        <taxon>Cyanobacteriota</taxon>
        <taxon>Cyanophyceae</taxon>
        <taxon>Pseudanabaenales</taxon>
        <taxon>Pseudanabaenaceae</taxon>
        <taxon>Limnothrix</taxon>
    </lineage>
</organism>
<dbReference type="SUPFAM" id="SSF53850">
    <property type="entry name" value="Periplasmic binding protein-like II"/>
    <property type="match status" value="1"/>
</dbReference>
<dbReference type="PANTHER" id="PTHR21022:SF19">
    <property type="entry name" value="PREPHENATE DEHYDRATASE-RELATED"/>
    <property type="match status" value="1"/>
</dbReference>
<evidence type="ECO:0000313" key="11">
    <source>
        <dbReference type="EMBL" id="MFG3818001.1"/>
    </source>
</evidence>
<keyword evidence="6" id="KW-0584">Phenylalanine biosynthesis</keyword>
<dbReference type="EC" id="4.2.1.51" evidence="2"/>
<dbReference type="InterPro" id="IPR018528">
    <property type="entry name" value="Preph_deHydtase_CS"/>
</dbReference>
<dbReference type="InterPro" id="IPR008242">
    <property type="entry name" value="Chor_mutase/pphenate_deHydtase"/>
</dbReference>
<dbReference type="PROSITE" id="PS00857">
    <property type="entry name" value="PREPHENATE_DEHYDR_1"/>
    <property type="match status" value="1"/>
</dbReference>
<dbReference type="Proteomes" id="UP001604335">
    <property type="component" value="Unassembled WGS sequence"/>
</dbReference>
<evidence type="ECO:0000256" key="4">
    <source>
        <dbReference type="ARBA" id="ARBA00022605"/>
    </source>
</evidence>
<evidence type="ECO:0000256" key="1">
    <source>
        <dbReference type="ARBA" id="ARBA00004741"/>
    </source>
</evidence>
<dbReference type="SUPFAM" id="SSF55021">
    <property type="entry name" value="ACT-like"/>
    <property type="match status" value="1"/>
</dbReference>
<accession>A0ABW7CAE2</accession>
<evidence type="ECO:0000256" key="3">
    <source>
        <dbReference type="ARBA" id="ARBA00021872"/>
    </source>
</evidence>
<feature type="domain" description="Prephenate dehydratase" evidence="9">
    <location>
        <begin position="9"/>
        <end position="192"/>
    </location>
</feature>
<dbReference type="CDD" id="cd04905">
    <property type="entry name" value="ACT_CM-PDT"/>
    <property type="match status" value="1"/>
</dbReference>
<evidence type="ECO:0000259" key="10">
    <source>
        <dbReference type="PROSITE" id="PS51671"/>
    </source>
</evidence>
<dbReference type="Pfam" id="PF00800">
    <property type="entry name" value="PDT"/>
    <property type="match status" value="1"/>
</dbReference>
<dbReference type="Gene3D" id="3.30.70.260">
    <property type="match status" value="1"/>
</dbReference>
<gene>
    <name evidence="11" type="primary">pheA</name>
    <name evidence="11" type="ORF">VPK24_10170</name>
</gene>
<evidence type="ECO:0000256" key="5">
    <source>
        <dbReference type="ARBA" id="ARBA00023141"/>
    </source>
</evidence>
<dbReference type="Gene3D" id="3.40.190.10">
    <property type="entry name" value="Periplasmic binding protein-like II"/>
    <property type="match status" value="2"/>
</dbReference>
<dbReference type="Pfam" id="PF01842">
    <property type="entry name" value="ACT"/>
    <property type="match status" value="1"/>
</dbReference>
<keyword evidence="12" id="KW-1185">Reference proteome</keyword>
<comment type="catalytic activity">
    <reaction evidence="8">
        <text>prephenate + H(+) = 3-phenylpyruvate + CO2 + H2O</text>
        <dbReference type="Rhea" id="RHEA:21648"/>
        <dbReference type="ChEBI" id="CHEBI:15377"/>
        <dbReference type="ChEBI" id="CHEBI:15378"/>
        <dbReference type="ChEBI" id="CHEBI:16526"/>
        <dbReference type="ChEBI" id="CHEBI:18005"/>
        <dbReference type="ChEBI" id="CHEBI:29934"/>
        <dbReference type="EC" id="4.2.1.51"/>
    </reaction>
</comment>
<comment type="caution">
    <text evidence="11">The sequence shown here is derived from an EMBL/GenBank/DDBJ whole genome shotgun (WGS) entry which is preliminary data.</text>
</comment>
<protein>
    <recommendedName>
        <fullName evidence="3">Prephenate dehydratase</fullName>
        <ecNumber evidence="2">4.2.1.51</ecNumber>
    </recommendedName>
</protein>
<dbReference type="RefSeq" id="WP_393012808.1">
    <property type="nucleotide sequence ID" value="NZ_JAZAQF010000059.1"/>
</dbReference>
<dbReference type="EMBL" id="JAZAQF010000059">
    <property type="protein sequence ID" value="MFG3818001.1"/>
    <property type="molecule type" value="Genomic_DNA"/>
</dbReference>
<comment type="pathway">
    <text evidence="1">Amino-acid biosynthesis; L-phenylalanine biosynthesis; phenylpyruvate from prephenate: step 1/1.</text>
</comment>
<keyword evidence="4" id="KW-0028">Amino-acid biosynthesis</keyword>
<dbReference type="InterPro" id="IPR045865">
    <property type="entry name" value="ACT-like_dom_sf"/>
</dbReference>
<dbReference type="CDD" id="cd13630">
    <property type="entry name" value="PBP2_PDT_1"/>
    <property type="match status" value="1"/>
</dbReference>
<feature type="domain" description="ACT" evidence="10">
    <location>
        <begin position="203"/>
        <end position="280"/>
    </location>
</feature>
<evidence type="ECO:0000256" key="6">
    <source>
        <dbReference type="ARBA" id="ARBA00023222"/>
    </source>
</evidence>